<reference evidence="2 3" key="1">
    <citation type="submission" date="2019-05" db="EMBL/GenBank/DDBJ databases">
        <title>Another draft genome of Portunus trituberculatus and its Hox gene families provides insights of decapod evolution.</title>
        <authorList>
            <person name="Jeong J.-H."/>
            <person name="Song I."/>
            <person name="Kim S."/>
            <person name="Choi T."/>
            <person name="Kim D."/>
            <person name="Ryu S."/>
            <person name="Kim W."/>
        </authorList>
    </citation>
    <scope>NUCLEOTIDE SEQUENCE [LARGE SCALE GENOMIC DNA]</scope>
    <source>
        <tissue evidence="2">Muscle</tissue>
    </source>
</reference>
<dbReference type="AlphaFoldDB" id="A0A5B7GUE8"/>
<comment type="caution">
    <text evidence="2">The sequence shown here is derived from an EMBL/GenBank/DDBJ whole genome shotgun (WGS) entry which is preliminary data.</text>
</comment>
<proteinExistence type="predicted"/>
<feature type="compositionally biased region" description="Basic and acidic residues" evidence="1">
    <location>
        <begin position="26"/>
        <end position="37"/>
    </location>
</feature>
<feature type="region of interest" description="Disordered" evidence="1">
    <location>
        <begin position="99"/>
        <end position="122"/>
    </location>
</feature>
<sequence>MLYTQRTDESRSGIHRDFLAKDWETRHPDTDTLDTRRRQQPSPDIGWRRHYISVSHSSVGKRTAIQVVAAADGKVRDGAANPAWSPRVAGGSWTCTAEESGAAGGTLTSPAGEVSEIKYNSN</sequence>
<dbReference type="EMBL" id="VSRR010018166">
    <property type="protein sequence ID" value="MPC61045.1"/>
    <property type="molecule type" value="Genomic_DNA"/>
</dbReference>
<evidence type="ECO:0000313" key="3">
    <source>
        <dbReference type="Proteomes" id="UP000324222"/>
    </source>
</evidence>
<evidence type="ECO:0000256" key="1">
    <source>
        <dbReference type="SAM" id="MobiDB-lite"/>
    </source>
</evidence>
<accession>A0A5B7GUE8</accession>
<gene>
    <name evidence="2" type="ORF">E2C01_055108</name>
</gene>
<keyword evidence="3" id="KW-1185">Reference proteome</keyword>
<organism evidence="2 3">
    <name type="scientific">Portunus trituberculatus</name>
    <name type="common">Swimming crab</name>
    <name type="synonym">Neptunus trituberculatus</name>
    <dbReference type="NCBI Taxonomy" id="210409"/>
    <lineage>
        <taxon>Eukaryota</taxon>
        <taxon>Metazoa</taxon>
        <taxon>Ecdysozoa</taxon>
        <taxon>Arthropoda</taxon>
        <taxon>Crustacea</taxon>
        <taxon>Multicrustacea</taxon>
        <taxon>Malacostraca</taxon>
        <taxon>Eumalacostraca</taxon>
        <taxon>Eucarida</taxon>
        <taxon>Decapoda</taxon>
        <taxon>Pleocyemata</taxon>
        <taxon>Brachyura</taxon>
        <taxon>Eubrachyura</taxon>
        <taxon>Portunoidea</taxon>
        <taxon>Portunidae</taxon>
        <taxon>Portuninae</taxon>
        <taxon>Portunus</taxon>
    </lineage>
</organism>
<name>A0A5B7GUE8_PORTR</name>
<dbReference type="Proteomes" id="UP000324222">
    <property type="component" value="Unassembled WGS sequence"/>
</dbReference>
<protein>
    <submittedName>
        <fullName evidence="2">Uncharacterized protein</fullName>
    </submittedName>
</protein>
<feature type="region of interest" description="Disordered" evidence="1">
    <location>
        <begin position="26"/>
        <end position="46"/>
    </location>
</feature>
<evidence type="ECO:0000313" key="2">
    <source>
        <dbReference type="EMBL" id="MPC61045.1"/>
    </source>
</evidence>